<evidence type="ECO:0000313" key="4">
    <source>
        <dbReference type="Proteomes" id="UP000775213"/>
    </source>
</evidence>
<keyword evidence="1" id="KW-0472">Membrane</keyword>
<evidence type="ECO:0000259" key="2">
    <source>
        <dbReference type="Pfam" id="PF00091"/>
    </source>
</evidence>
<organism evidence="3 4">
    <name type="scientific">Dendrobium chrysotoxum</name>
    <name type="common">Orchid</name>
    <dbReference type="NCBI Taxonomy" id="161865"/>
    <lineage>
        <taxon>Eukaryota</taxon>
        <taxon>Viridiplantae</taxon>
        <taxon>Streptophyta</taxon>
        <taxon>Embryophyta</taxon>
        <taxon>Tracheophyta</taxon>
        <taxon>Spermatophyta</taxon>
        <taxon>Magnoliopsida</taxon>
        <taxon>Liliopsida</taxon>
        <taxon>Asparagales</taxon>
        <taxon>Orchidaceae</taxon>
        <taxon>Epidendroideae</taxon>
        <taxon>Malaxideae</taxon>
        <taxon>Dendrobiinae</taxon>
        <taxon>Dendrobium</taxon>
    </lineage>
</organism>
<comment type="caution">
    <text evidence="3">The sequence shown here is derived from an EMBL/GenBank/DDBJ whole genome shotgun (WGS) entry which is preliminary data.</text>
</comment>
<dbReference type="Gene3D" id="3.40.50.1440">
    <property type="entry name" value="Tubulin/FtsZ, GTPase domain"/>
    <property type="match status" value="1"/>
</dbReference>
<feature type="transmembrane region" description="Helical" evidence="1">
    <location>
        <begin position="65"/>
        <end position="87"/>
    </location>
</feature>
<dbReference type="EMBL" id="JAGFBR010000002">
    <property type="protein sequence ID" value="KAH0470239.1"/>
    <property type="molecule type" value="Genomic_DNA"/>
</dbReference>
<dbReference type="InterPro" id="IPR036525">
    <property type="entry name" value="Tubulin/FtsZ_GTPase_sf"/>
</dbReference>
<dbReference type="Proteomes" id="UP000775213">
    <property type="component" value="Unassembled WGS sequence"/>
</dbReference>
<reference evidence="3 4" key="1">
    <citation type="journal article" date="2021" name="Hortic Res">
        <title>Chromosome-scale assembly of the Dendrobium chrysotoxum genome enhances the understanding of orchid evolution.</title>
        <authorList>
            <person name="Zhang Y."/>
            <person name="Zhang G.Q."/>
            <person name="Zhang D."/>
            <person name="Liu X.D."/>
            <person name="Xu X.Y."/>
            <person name="Sun W.H."/>
            <person name="Yu X."/>
            <person name="Zhu X."/>
            <person name="Wang Z.W."/>
            <person name="Zhao X."/>
            <person name="Zhong W.Y."/>
            <person name="Chen H."/>
            <person name="Yin W.L."/>
            <person name="Huang T."/>
            <person name="Niu S.C."/>
            <person name="Liu Z.J."/>
        </authorList>
    </citation>
    <scope>NUCLEOTIDE SEQUENCE [LARGE SCALE GENOMIC DNA]</scope>
    <source>
        <strain evidence="3">Lindl</strain>
    </source>
</reference>
<dbReference type="SUPFAM" id="SSF52490">
    <property type="entry name" value="Tubulin nucleotide-binding domain-like"/>
    <property type="match status" value="1"/>
</dbReference>
<sequence length="92" mass="9998">MPREIITIQVGQCGNQIGMEFWKQLCVEHGIGPDGLLEDFATQACFHVSSGYFFILLVSSCLSSLGNYCVVGLYLIGLSVNAVLTGFTSWAM</sequence>
<dbReference type="GO" id="GO:0005525">
    <property type="term" value="F:GTP binding"/>
    <property type="evidence" value="ECO:0007669"/>
    <property type="project" value="InterPro"/>
</dbReference>
<keyword evidence="1" id="KW-0812">Transmembrane</keyword>
<accession>A0AAV7HR31</accession>
<feature type="transmembrane region" description="Helical" evidence="1">
    <location>
        <begin position="40"/>
        <end position="58"/>
    </location>
</feature>
<keyword evidence="4" id="KW-1185">Reference proteome</keyword>
<evidence type="ECO:0000256" key="1">
    <source>
        <dbReference type="SAM" id="Phobius"/>
    </source>
</evidence>
<dbReference type="InterPro" id="IPR003008">
    <property type="entry name" value="Tubulin_FtsZ_GTPase"/>
</dbReference>
<dbReference type="Pfam" id="PF00091">
    <property type="entry name" value="Tubulin"/>
    <property type="match status" value="1"/>
</dbReference>
<keyword evidence="1" id="KW-1133">Transmembrane helix</keyword>
<dbReference type="AlphaFoldDB" id="A0AAV7HR31"/>
<proteinExistence type="predicted"/>
<feature type="domain" description="Tubulin/FtsZ GTPase" evidence="2">
    <location>
        <begin position="4"/>
        <end position="48"/>
    </location>
</feature>
<gene>
    <name evidence="3" type="ORF">IEQ34_001797</name>
</gene>
<name>A0AAV7HR31_DENCH</name>
<protein>
    <recommendedName>
        <fullName evidence="2">Tubulin/FtsZ GTPase domain-containing protein</fullName>
    </recommendedName>
</protein>
<evidence type="ECO:0000313" key="3">
    <source>
        <dbReference type="EMBL" id="KAH0470239.1"/>
    </source>
</evidence>